<feature type="coiled-coil region" evidence="5">
    <location>
        <begin position="252"/>
        <end position="279"/>
    </location>
</feature>
<dbReference type="InterPro" id="IPR019530">
    <property type="entry name" value="Intra-flagellar_transport_57"/>
</dbReference>
<comment type="caution">
    <text evidence="6">The sequence shown here is derived from an EMBL/GenBank/DDBJ whole genome shotgun (WGS) entry which is preliminary data.</text>
</comment>
<evidence type="ECO:0000256" key="1">
    <source>
        <dbReference type="ARBA" id="ARBA00004138"/>
    </source>
</evidence>
<sequence length="285" mass="32531">MFCDSVIARFVPPCRPRLVAPQSDWDEYDDPNTVVTKMLSILADNGIQANVQPAKLKAGSGEHVCSLLSTVAREVLRRTNFEYAPPTYPDEGLADEAEVDSDAEVHSVGEDEMQMDGEEDDLMYQEDEVKKPEDDDAEDHAVLESKIDPKEWLLEIERVAPKLKIQMPNDAKEWRTHLQQTRGYKQVIETQFPAAKAQLEKLQSQISQALDRIKSKEAFINEKFDHRALDYRTQQEEFTQVKSQYTELSDVVMNLQIELKNVGDELDVVRNDLEDYRASMAGVPQ</sequence>
<dbReference type="Proteomes" id="UP001189429">
    <property type="component" value="Unassembled WGS sequence"/>
</dbReference>
<proteinExistence type="inferred from homology"/>
<organism evidence="6 7">
    <name type="scientific">Prorocentrum cordatum</name>
    <dbReference type="NCBI Taxonomy" id="2364126"/>
    <lineage>
        <taxon>Eukaryota</taxon>
        <taxon>Sar</taxon>
        <taxon>Alveolata</taxon>
        <taxon>Dinophyceae</taxon>
        <taxon>Prorocentrales</taxon>
        <taxon>Prorocentraceae</taxon>
        <taxon>Prorocentrum</taxon>
    </lineage>
</organism>
<evidence type="ECO:0000313" key="6">
    <source>
        <dbReference type="EMBL" id="CAK0840168.1"/>
    </source>
</evidence>
<dbReference type="Pfam" id="PF10498">
    <property type="entry name" value="IFT57"/>
    <property type="match status" value="1"/>
</dbReference>
<accession>A0ABN9T549</accession>
<feature type="coiled-coil region" evidence="5">
    <location>
        <begin position="192"/>
        <end position="219"/>
    </location>
</feature>
<evidence type="ECO:0000256" key="3">
    <source>
        <dbReference type="ARBA" id="ARBA00023069"/>
    </source>
</evidence>
<dbReference type="Gene3D" id="1.10.287.1490">
    <property type="match status" value="1"/>
</dbReference>
<keyword evidence="4" id="KW-0966">Cell projection</keyword>
<evidence type="ECO:0000256" key="2">
    <source>
        <dbReference type="ARBA" id="ARBA00009415"/>
    </source>
</evidence>
<dbReference type="PANTHER" id="PTHR16011">
    <property type="entry name" value="IFT57/HIPPI"/>
    <property type="match status" value="1"/>
</dbReference>
<reference evidence="6" key="1">
    <citation type="submission" date="2023-10" db="EMBL/GenBank/DDBJ databases">
        <authorList>
            <person name="Chen Y."/>
            <person name="Shah S."/>
            <person name="Dougan E. K."/>
            <person name="Thang M."/>
            <person name="Chan C."/>
        </authorList>
    </citation>
    <scope>NUCLEOTIDE SEQUENCE [LARGE SCALE GENOMIC DNA]</scope>
</reference>
<keyword evidence="5" id="KW-0175">Coiled coil</keyword>
<gene>
    <name evidence="6" type="ORF">PCOR1329_LOCUS35671</name>
</gene>
<comment type="similarity">
    <text evidence="2">Belongs to the IFT57 family.</text>
</comment>
<evidence type="ECO:0000256" key="4">
    <source>
        <dbReference type="ARBA" id="ARBA00023273"/>
    </source>
</evidence>
<protein>
    <recommendedName>
        <fullName evidence="8">Intraflagellar transport protein 57 homolog</fullName>
    </recommendedName>
</protein>
<dbReference type="EMBL" id="CAUYUJ010014356">
    <property type="protein sequence ID" value="CAK0840168.1"/>
    <property type="molecule type" value="Genomic_DNA"/>
</dbReference>
<evidence type="ECO:0000313" key="7">
    <source>
        <dbReference type="Proteomes" id="UP001189429"/>
    </source>
</evidence>
<dbReference type="PANTHER" id="PTHR16011:SF0">
    <property type="entry name" value="INTRAFLAGELLAR TRANSPORT PROTEIN 57 HOMOLOG"/>
    <property type="match status" value="1"/>
</dbReference>
<evidence type="ECO:0000256" key="5">
    <source>
        <dbReference type="SAM" id="Coils"/>
    </source>
</evidence>
<keyword evidence="3" id="KW-0969">Cilium</keyword>
<comment type="subcellular location">
    <subcellularLocation>
        <location evidence="1">Cell projection</location>
        <location evidence="1">Cilium</location>
    </subcellularLocation>
</comment>
<keyword evidence="7" id="KW-1185">Reference proteome</keyword>
<evidence type="ECO:0008006" key="8">
    <source>
        <dbReference type="Google" id="ProtNLM"/>
    </source>
</evidence>
<name>A0ABN9T549_9DINO</name>